<name>A0AA49X8M9_9BIVA</name>
<keyword evidence="2 8" id="KW-0813">Transport</keyword>
<evidence type="ECO:0000256" key="8">
    <source>
        <dbReference type="RuleBase" id="RU003732"/>
    </source>
</evidence>
<feature type="transmembrane region" description="Helical" evidence="9">
    <location>
        <begin position="561"/>
        <end position="586"/>
    </location>
</feature>
<dbReference type="PRINTS" id="PR00176">
    <property type="entry name" value="NANEUSMPORT"/>
</dbReference>
<feature type="binding site" evidence="6">
    <location>
        <position position="419"/>
    </location>
    <ligand>
        <name>Na(+)</name>
        <dbReference type="ChEBI" id="CHEBI:29101"/>
        <label>1</label>
    </ligand>
</feature>
<dbReference type="PANTHER" id="PTHR11616">
    <property type="entry name" value="SODIUM/CHLORIDE DEPENDENT TRANSPORTER"/>
    <property type="match status" value="1"/>
</dbReference>
<feature type="binding site" evidence="6">
    <location>
        <position position="44"/>
    </location>
    <ligand>
        <name>Na(+)</name>
        <dbReference type="ChEBI" id="CHEBI:29101"/>
        <label>2</label>
    </ligand>
</feature>
<dbReference type="Pfam" id="PF00209">
    <property type="entry name" value="SNF"/>
    <property type="match status" value="1"/>
</dbReference>
<feature type="binding site" evidence="6">
    <location>
        <position position="37"/>
    </location>
    <ligand>
        <name>Na(+)</name>
        <dbReference type="ChEBI" id="CHEBI:29101"/>
        <label>1</label>
    </ligand>
</feature>
<feature type="transmembrane region" description="Helical" evidence="9">
    <location>
        <begin position="272"/>
        <end position="295"/>
    </location>
</feature>
<feature type="transmembrane region" description="Helical" evidence="9">
    <location>
        <begin position="447"/>
        <end position="471"/>
    </location>
</feature>
<evidence type="ECO:0000256" key="6">
    <source>
        <dbReference type="PIRSR" id="PIRSR600175-1"/>
    </source>
</evidence>
<dbReference type="GO" id="GO:0005886">
    <property type="term" value="C:plasma membrane"/>
    <property type="evidence" value="ECO:0007669"/>
    <property type="project" value="TreeGrafter"/>
</dbReference>
<dbReference type="PROSITE" id="PS00754">
    <property type="entry name" value="NA_NEUROTRAN_SYMP_2"/>
    <property type="match status" value="1"/>
</dbReference>
<feature type="transmembrane region" description="Helical" evidence="9">
    <location>
        <begin position="394"/>
        <end position="417"/>
    </location>
</feature>
<keyword evidence="6" id="KW-0915">Sodium</keyword>
<keyword evidence="7" id="KW-1015">Disulfide bond</keyword>
<feature type="disulfide bond" evidence="7">
    <location>
        <begin position="142"/>
        <end position="152"/>
    </location>
</feature>
<dbReference type="InterPro" id="IPR037272">
    <property type="entry name" value="SNS_sf"/>
</dbReference>
<organism evidence="10">
    <name type="scientific">Sinonovacula rivularis</name>
    <dbReference type="NCBI Taxonomy" id="489091"/>
    <lineage>
        <taxon>Eukaryota</taxon>
        <taxon>Metazoa</taxon>
        <taxon>Spiralia</taxon>
        <taxon>Lophotrochozoa</taxon>
        <taxon>Mollusca</taxon>
        <taxon>Bivalvia</taxon>
        <taxon>Autobranchia</taxon>
        <taxon>Heteroconchia</taxon>
        <taxon>Euheterodonta</taxon>
        <taxon>Imparidentia</taxon>
        <taxon>Neoheterodontei</taxon>
        <taxon>Cardiida</taxon>
        <taxon>Tellinoidea</taxon>
        <taxon>Solecurtidae</taxon>
        <taxon>Sinonovacula</taxon>
    </lineage>
</organism>
<feature type="transmembrane region" description="Helical" evidence="9">
    <location>
        <begin position="235"/>
        <end position="252"/>
    </location>
</feature>
<sequence>MSVDKKKASGQEESPHGDLKKRETWSNKFDFLLACIGFSVGLGNVWRFPYLCYKNGGGAFLIPYVICVVVGGIPLFYLEVAVGQFMGIAGINTWKIVPIFKGIALSSVTVVFLLNCYYNVILAWAWRYFFASFTSKLPWAECDYDDWATPQCDVFDPKNPIDNRCIYTENDKNVSGVFINGVCQSIEFATNNSVTRFNTSGTDVLLKTVDPVVEYWERKVLGLSDSIEDMGIPKWDLALCLLFAWIVVYLCICKGIKSSGKVMYVTATSPYIFMLVLLIRNCLLEGAGAGVIYYLKPDFSKMNNIDVWVDAGTQIFFSYSIAIGTLTVLGSYNKFNHNSYRDCIIFAVTNSGTSIFAGFLIFSILGHMAHVQGKPIDEVAEKGPGLAFVAYPKALALMPVAPLWSCFFFLMIILLGLDSQFVGVEGVVTVVVDQYPQYLRKGYRREIFIAIVCIAMFLIGLVMVCPGGMYVFQLFDHYSGSKIILFIAFFECVAIAWIYGINRFYDNIQMMYGFRISPYMKIMWVVLSPIFCMLVFVLSTISYSELSYDRPSKETYQYPAWAVGIGWSLAGIAAIWIPITWVYHVVKYGGDMERFRQVFRPMGFQAHQMRPQDYGQIGLDGPQPSVVKDEFGMDIVTTATQSPKKADIIRSSYPPSYDNINEHNEGELNEGFEALVGPVGKDGFTTRL</sequence>
<evidence type="ECO:0000256" key="3">
    <source>
        <dbReference type="ARBA" id="ARBA00022692"/>
    </source>
</evidence>
<dbReference type="CDD" id="cd11496">
    <property type="entry name" value="SLC6sbd-TauT-like"/>
    <property type="match status" value="1"/>
</dbReference>
<feature type="transmembrane region" description="Helical" evidence="9">
    <location>
        <begin position="315"/>
        <end position="332"/>
    </location>
</feature>
<evidence type="ECO:0000256" key="2">
    <source>
        <dbReference type="ARBA" id="ARBA00022448"/>
    </source>
</evidence>
<keyword evidence="8" id="KW-0769">Symport</keyword>
<comment type="similarity">
    <text evidence="8">Belongs to the sodium:neurotransmitter symporter (SNF) (TC 2.A.22) family.</text>
</comment>
<feature type="transmembrane region" description="Helical" evidence="9">
    <location>
        <begin position="483"/>
        <end position="501"/>
    </location>
</feature>
<dbReference type="PROSITE" id="PS00610">
    <property type="entry name" value="NA_NEUROTRAN_SYMP_1"/>
    <property type="match status" value="1"/>
</dbReference>
<dbReference type="GO" id="GO:0046872">
    <property type="term" value="F:metal ion binding"/>
    <property type="evidence" value="ECO:0007669"/>
    <property type="project" value="UniProtKB-KW"/>
</dbReference>
<feature type="transmembrane region" description="Helical" evidence="9">
    <location>
        <begin position="344"/>
        <end position="365"/>
    </location>
</feature>
<dbReference type="AlphaFoldDB" id="A0AA49X8M9"/>
<evidence type="ECO:0000256" key="1">
    <source>
        <dbReference type="ARBA" id="ARBA00004141"/>
    </source>
</evidence>
<reference evidence="10" key="1">
    <citation type="submission" date="2023-05" db="EMBL/GenBank/DDBJ databases">
        <authorList>
            <person name="Wang S.S."/>
        </authorList>
    </citation>
    <scope>NUCLEOTIDE SEQUENCE</scope>
    <source>
        <strain evidence="10">SLC6</strain>
    </source>
</reference>
<feature type="transmembrane region" description="Helical" evidence="9">
    <location>
        <begin position="60"/>
        <end position="82"/>
    </location>
</feature>
<dbReference type="GO" id="GO:0005332">
    <property type="term" value="F:gamma-aminobutyric acid:sodium:chloride symporter activity"/>
    <property type="evidence" value="ECO:0007669"/>
    <property type="project" value="TreeGrafter"/>
</dbReference>
<keyword evidence="4 9" id="KW-1133">Transmembrane helix</keyword>
<proteinExistence type="evidence at transcript level"/>
<dbReference type="PROSITE" id="PS50267">
    <property type="entry name" value="NA_NEUROTRAN_SYMP_3"/>
    <property type="match status" value="1"/>
</dbReference>
<evidence type="ECO:0000313" key="10">
    <source>
        <dbReference type="EMBL" id="WLN44338.1"/>
    </source>
</evidence>
<evidence type="ECO:0000256" key="7">
    <source>
        <dbReference type="PIRSR" id="PIRSR600175-2"/>
    </source>
</evidence>
<evidence type="ECO:0000256" key="5">
    <source>
        <dbReference type="ARBA" id="ARBA00023136"/>
    </source>
</evidence>
<feature type="transmembrane region" description="Helical" evidence="9">
    <location>
        <begin position="29"/>
        <end position="48"/>
    </location>
</feature>
<feature type="transmembrane region" description="Helical" evidence="9">
    <location>
        <begin position="103"/>
        <end position="126"/>
    </location>
</feature>
<keyword evidence="5 9" id="KW-0472">Membrane</keyword>
<evidence type="ECO:0000256" key="4">
    <source>
        <dbReference type="ARBA" id="ARBA00022989"/>
    </source>
</evidence>
<feature type="transmembrane region" description="Helical" evidence="9">
    <location>
        <begin position="522"/>
        <end position="541"/>
    </location>
</feature>
<keyword evidence="3 8" id="KW-0812">Transmembrane</keyword>
<feature type="binding site" evidence="6">
    <location>
        <position position="350"/>
    </location>
    <ligand>
        <name>Na(+)</name>
        <dbReference type="ChEBI" id="CHEBI:29101"/>
        <label>1</label>
    </ligand>
</feature>
<comment type="subcellular location">
    <subcellularLocation>
        <location evidence="1">Membrane</location>
        <topology evidence="1">Multi-pass membrane protein</topology>
    </subcellularLocation>
</comment>
<feature type="binding site" evidence="6">
    <location>
        <position position="415"/>
    </location>
    <ligand>
        <name>Na(+)</name>
        <dbReference type="ChEBI" id="CHEBI:29101"/>
        <label>1</label>
    </ligand>
</feature>
<dbReference type="EMBL" id="OQ971964">
    <property type="protein sequence ID" value="WLN44338.1"/>
    <property type="molecule type" value="mRNA"/>
</dbReference>
<dbReference type="InterPro" id="IPR000175">
    <property type="entry name" value="Na/ntran_symport"/>
</dbReference>
<feature type="binding site" evidence="6">
    <location>
        <position position="318"/>
    </location>
    <ligand>
        <name>Na(+)</name>
        <dbReference type="ChEBI" id="CHEBI:29101"/>
        <label>1</label>
    </ligand>
</feature>
<dbReference type="PANTHER" id="PTHR11616:SF325">
    <property type="entry name" value="TRANSPORTER"/>
    <property type="match status" value="1"/>
</dbReference>
<accession>A0AA49X8M9</accession>
<keyword evidence="6" id="KW-0479">Metal-binding</keyword>
<evidence type="ECO:0000256" key="9">
    <source>
        <dbReference type="SAM" id="Phobius"/>
    </source>
</evidence>
<feature type="binding site" evidence="6">
    <location>
        <position position="40"/>
    </location>
    <ligand>
        <name>Na(+)</name>
        <dbReference type="ChEBI" id="CHEBI:29101"/>
        <label>1</label>
    </ligand>
</feature>
<feature type="binding site" evidence="6">
    <location>
        <position position="418"/>
    </location>
    <ligand>
        <name>Na(+)</name>
        <dbReference type="ChEBI" id="CHEBI:29101"/>
        <label>1</label>
    </ligand>
</feature>
<protein>
    <recommendedName>
        <fullName evidence="8">Transporter</fullName>
    </recommendedName>
</protein>
<dbReference type="SUPFAM" id="SSF161070">
    <property type="entry name" value="SNF-like"/>
    <property type="match status" value="1"/>
</dbReference>